<sequence>MRSYLSLIPISAKVHRRQNRMTLLCIIFAVFMVTAIFSMAEMGARIEQSRLSDKHGDFSLVDSLVDTVMGQTLMVTAVVMFLLVLIAGVLMISSSMNSSVAQRTQFFGMMRCIGMSKQQIIRFVRLEALNWCKTAVPIGLVLGILASWVLCAVLRFLVGEEFSNIPLFGISGIGIVSGILVGVISVLLAARTPAKHAAKVSPVAAVTGNSEKVKTGHHAVHTGFLRIETTLGVHHAVAAKKNLFLMISSFALSIILFLSFSVLIDFVDHLMPQSAATSDIDISSSDGANSIDSDLVQTLTNMEGVKQVYGRRSSFDVAAGLDGDTTLSSTVDLVSFDDFDLKALQKDGTLRWGSDLSKVYGDSGYVLATWDQNSSWAVGDTILVGNEQLTIAGLLKYDPFSGDGLTGGKITLITSGETFTRLTGITDYSLIMIQTTSGATDEDVAAIRQIVEENGYTMNDKRDERTSGTYFAFVACVYAFLGIITLVTVMNIMNSISMSVSARIKQYGSMRAVGMDGRQLSKMILAEAFTYAFWGCFIGCAIGLPFSKMMYDFLITNQFPYASWSLPVGSLAVIVLFVIAAAVLAAYSPAKRIRTISVTETINEL</sequence>
<evidence type="ECO:0000256" key="4">
    <source>
        <dbReference type="ARBA" id="ARBA00022989"/>
    </source>
</evidence>
<feature type="domain" description="ABC3 transporter permease C-terminal" evidence="8">
    <location>
        <begin position="79"/>
        <end position="200"/>
    </location>
</feature>
<proteinExistence type="inferred from homology"/>
<dbReference type="EMBL" id="FRAH01000013">
    <property type="protein sequence ID" value="SHK03868.1"/>
    <property type="molecule type" value="Genomic_DNA"/>
</dbReference>
<evidence type="ECO:0000259" key="9">
    <source>
        <dbReference type="Pfam" id="PF12704"/>
    </source>
</evidence>
<dbReference type="Proteomes" id="UP000183975">
    <property type="component" value="Unassembled WGS sequence"/>
</dbReference>
<dbReference type="GO" id="GO:0005886">
    <property type="term" value="C:plasma membrane"/>
    <property type="evidence" value="ECO:0007669"/>
    <property type="project" value="UniProtKB-SubCell"/>
</dbReference>
<evidence type="ECO:0000256" key="5">
    <source>
        <dbReference type="ARBA" id="ARBA00023136"/>
    </source>
</evidence>
<dbReference type="GO" id="GO:0022857">
    <property type="term" value="F:transmembrane transporter activity"/>
    <property type="evidence" value="ECO:0007669"/>
    <property type="project" value="TreeGrafter"/>
</dbReference>
<keyword evidence="2" id="KW-1003">Cell membrane</keyword>
<evidence type="ECO:0000313" key="11">
    <source>
        <dbReference type="Proteomes" id="UP000183975"/>
    </source>
</evidence>
<dbReference type="Pfam" id="PF12704">
    <property type="entry name" value="MacB_PCD"/>
    <property type="match status" value="1"/>
</dbReference>
<feature type="transmembrane region" description="Helical" evidence="7">
    <location>
        <begin position="21"/>
        <end position="40"/>
    </location>
</feature>
<accession>A0A1M6P7H3</accession>
<comment type="subcellular location">
    <subcellularLocation>
        <location evidence="1">Cell membrane</location>
        <topology evidence="1">Multi-pass membrane protein</topology>
    </subcellularLocation>
</comment>
<evidence type="ECO:0000313" key="10">
    <source>
        <dbReference type="EMBL" id="SHK03868.1"/>
    </source>
</evidence>
<name>A0A1M6P7H3_9FIRM</name>
<evidence type="ECO:0000256" key="3">
    <source>
        <dbReference type="ARBA" id="ARBA00022692"/>
    </source>
</evidence>
<organism evidence="10 11">
    <name type="scientific">Anaerotignum lactatifermentans DSM 14214</name>
    <dbReference type="NCBI Taxonomy" id="1121323"/>
    <lineage>
        <taxon>Bacteria</taxon>
        <taxon>Bacillati</taxon>
        <taxon>Bacillota</taxon>
        <taxon>Clostridia</taxon>
        <taxon>Lachnospirales</taxon>
        <taxon>Anaerotignaceae</taxon>
        <taxon>Anaerotignum</taxon>
    </lineage>
</organism>
<keyword evidence="4 7" id="KW-1133">Transmembrane helix</keyword>
<dbReference type="OrthoDB" id="9793166at2"/>
<reference evidence="10 11" key="1">
    <citation type="submission" date="2016-11" db="EMBL/GenBank/DDBJ databases">
        <authorList>
            <person name="Jaros S."/>
            <person name="Januszkiewicz K."/>
            <person name="Wedrychowicz H."/>
        </authorList>
    </citation>
    <scope>NUCLEOTIDE SEQUENCE [LARGE SCALE GENOMIC DNA]</scope>
    <source>
        <strain evidence="10 11">DSM 14214</strain>
    </source>
</reference>
<feature type="domain" description="MacB-like periplasmic core" evidence="9">
    <location>
        <begin position="244"/>
        <end position="446"/>
    </location>
</feature>
<feature type="transmembrane region" description="Helical" evidence="7">
    <location>
        <begin position="73"/>
        <end position="93"/>
    </location>
</feature>
<gene>
    <name evidence="10" type="ORF">SAMN02745138_01025</name>
</gene>
<feature type="transmembrane region" description="Helical" evidence="7">
    <location>
        <begin position="135"/>
        <end position="158"/>
    </location>
</feature>
<feature type="transmembrane region" description="Helical" evidence="7">
    <location>
        <begin position="470"/>
        <end position="493"/>
    </location>
</feature>
<evidence type="ECO:0000256" key="7">
    <source>
        <dbReference type="SAM" id="Phobius"/>
    </source>
</evidence>
<evidence type="ECO:0000256" key="1">
    <source>
        <dbReference type="ARBA" id="ARBA00004651"/>
    </source>
</evidence>
<feature type="domain" description="ABC3 transporter permease C-terminal" evidence="8">
    <location>
        <begin position="479"/>
        <end position="597"/>
    </location>
</feature>
<dbReference type="AlphaFoldDB" id="A0A1M6P7H3"/>
<dbReference type="InterPro" id="IPR025857">
    <property type="entry name" value="MacB_PCD"/>
</dbReference>
<dbReference type="PANTHER" id="PTHR30572">
    <property type="entry name" value="MEMBRANE COMPONENT OF TRANSPORTER-RELATED"/>
    <property type="match status" value="1"/>
</dbReference>
<dbReference type="PANTHER" id="PTHR30572:SF4">
    <property type="entry name" value="ABC TRANSPORTER PERMEASE YTRF"/>
    <property type="match status" value="1"/>
</dbReference>
<dbReference type="RefSeq" id="WP_072849807.1">
    <property type="nucleotide sequence ID" value="NZ_FRAH01000013.1"/>
</dbReference>
<dbReference type="InterPro" id="IPR050250">
    <property type="entry name" value="Macrolide_Exporter_MacB"/>
</dbReference>
<keyword evidence="3 7" id="KW-0812">Transmembrane</keyword>
<keyword evidence="5 7" id="KW-0472">Membrane</keyword>
<comment type="similarity">
    <text evidence="6">Belongs to the ABC-4 integral membrane protein family.</text>
</comment>
<feature type="transmembrane region" description="Helical" evidence="7">
    <location>
        <begin position="524"/>
        <end position="544"/>
    </location>
</feature>
<feature type="transmembrane region" description="Helical" evidence="7">
    <location>
        <begin position="170"/>
        <end position="190"/>
    </location>
</feature>
<feature type="transmembrane region" description="Helical" evidence="7">
    <location>
        <begin position="243"/>
        <end position="264"/>
    </location>
</feature>
<feature type="transmembrane region" description="Helical" evidence="7">
    <location>
        <begin position="564"/>
        <end position="587"/>
    </location>
</feature>
<dbReference type="Pfam" id="PF02687">
    <property type="entry name" value="FtsX"/>
    <property type="match status" value="2"/>
</dbReference>
<dbReference type="InterPro" id="IPR003838">
    <property type="entry name" value="ABC3_permease_C"/>
</dbReference>
<protein>
    <submittedName>
        <fullName evidence="10">MacB-like core domain-containing protein</fullName>
    </submittedName>
</protein>
<keyword evidence="11" id="KW-1185">Reference proteome</keyword>
<evidence type="ECO:0000256" key="2">
    <source>
        <dbReference type="ARBA" id="ARBA00022475"/>
    </source>
</evidence>
<evidence type="ECO:0000256" key="6">
    <source>
        <dbReference type="ARBA" id="ARBA00038076"/>
    </source>
</evidence>
<evidence type="ECO:0000259" key="8">
    <source>
        <dbReference type="Pfam" id="PF02687"/>
    </source>
</evidence>